<accession>A0A3B1A9G0</accession>
<proteinExistence type="predicted"/>
<reference evidence="2" key="1">
    <citation type="submission" date="2018-06" db="EMBL/GenBank/DDBJ databases">
        <authorList>
            <person name="Zhirakovskaya E."/>
        </authorList>
    </citation>
    <scope>NUCLEOTIDE SEQUENCE</scope>
</reference>
<feature type="region of interest" description="Disordered" evidence="1">
    <location>
        <begin position="31"/>
        <end position="72"/>
    </location>
</feature>
<dbReference type="AlphaFoldDB" id="A0A3B1A9G0"/>
<dbReference type="EMBL" id="UOFV01000313">
    <property type="protein sequence ID" value="VAX02406.1"/>
    <property type="molecule type" value="Genomic_DNA"/>
</dbReference>
<evidence type="ECO:0000256" key="1">
    <source>
        <dbReference type="SAM" id="MobiDB-lite"/>
    </source>
</evidence>
<sequence>MNPVPLLIVMGTILALLAVQRWLIHIGSPRNKNLHKENIPPKPKKASAQPLTVTQPNQQSPRQHGRKLTEGLSVTGLDERGIDSLKALIDKKETDAISTFLAFNRPVFVEIDTYLAQQRQQKENEAPPSPTQALLIKLLEPLTKTERKLLMEFNPKATRLISRDLMSRFGGHEFGIYFGHYAARPQSVTLHIPPLDPDRKILEDLTKSRIASKGRHIPLSARLTVLKMSQLRQMAKDLNLDKKFTRKQAAAEALATVPGAAVLLSMQYVIDDLFMLMPIKEDVVLVKHEWSYLQAYAKMLSGLKL</sequence>
<feature type="compositionally biased region" description="Polar residues" evidence="1">
    <location>
        <begin position="49"/>
        <end position="62"/>
    </location>
</feature>
<evidence type="ECO:0000313" key="2">
    <source>
        <dbReference type="EMBL" id="VAX02406.1"/>
    </source>
</evidence>
<gene>
    <name evidence="2" type="ORF">MNBD_GAMMA19-2290</name>
</gene>
<name>A0A3B1A9G0_9ZZZZ</name>
<organism evidence="2">
    <name type="scientific">hydrothermal vent metagenome</name>
    <dbReference type="NCBI Taxonomy" id="652676"/>
    <lineage>
        <taxon>unclassified sequences</taxon>
        <taxon>metagenomes</taxon>
        <taxon>ecological metagenomes</taxon>
    </lineage>
</organism>
<protein>
    <submittedName>
        <fullName evidence="2">Uncharacterized protein</fullName>
    </submittedName>
</protein>